<dbReference type="InterPro" id="IPR015422">
    <property type="entry name" value="PyrdxlP-dep_Trfase_small"/>
</dbReference>
<evidence type="ECO:0000259" key="3">
    <source>
        <dbReference type="Pfam" id="PF01636"/>
    </source>
</evidence>
<dbReference type="RefSeq" id="WP_185276767.1">
    <property type="nucleotide sequence ID" value="NZ_CP043641.1"/>
</dbReference>
<dbReference type="InterPro" id="IPR049704">
    <property type="entry name" value="Aminotrans_3_PPA_site"/>
</dbReference>
<dbReference type="EMBL" id="CP043641">
    <property type="protein sequence ID" value="QNE37359.1"/>
    <property type="molecule type" value="Genomic_DNA"/>
</dbReference>
<dbReference type="PANTHER" id="PTHR45688:SF13">
    <property type="entry name" value="ALANINE--GLYOXYLATE AMINOTRANSFERASE 2-LIKE"/>
    <property type="match status" value="1"/>
</dbReference>
<comment type="similarity">
    <text evidence="1">Belongs to the class-III pyridoxal-phosphate-dependent aminotransferase family.</text>
</comment>
<name>A0A7G6YFU4_9MICO</name>
<dbReference type="PROSITE" id="PS00600">
    <property type="entry name" value="AA_TRANSFER_CLASS_3"/>
    <property type="match status" value="1"/>
</dbReference>
<evidence type="ECO:0000256" key="1">
    <source>
        <dbReference type="ARBA" id="ARBA00008954"/>
    </source>
</evidence>
<dbReference type="NCBIfam" id="NF004800">
    <property type="entry name" value="PRK06149.1"/>
    <property type="match status" value="1"/>
</dbReference>
<dbReference type="CDD" id="cd00610">
    <property type="entry name" value="OAT_like"/>
    <property type="match status" value="1"/>
</dbReference>
<dbReference type="InterPro" id="IPR015424">
    <property type="entry name" value="PyrdxlP-dep_Trfase"/>
</dbReference>
<evidence type="ECO:0000256" key="2">
    <source>
        <dbReference type="ARBA" id="ARBA00022898"/>
    </source>
</evidence>
<dbReference type="InterPro" id="IPR015421">
    <property type="entry name" value="PyrdxlP-dep_Trfase_major"/>
</dbReference>
<dbReference type="Gene3D" id="3.40.640.10">
    <property type="entry name" value="Type I PLP-dependent aspartate aminotransferase-like (Major domain)"/>
    <property type="match status" value="1"/>
</dbReference>
<keyword evidence="2" id="KW-0663">Pyridoxal phosphate</keyword>
<dbReference type="KEGG" id="lse:F1C12_21095"/>
<dbReference type="InterPro" id="IPR005814">
    <property type="entry name" value="Aminotrans_3"/>
</dbReference>
<evidence type="ECO:0000313" key="5">
    <source>
        <dbReference type="Proteomes" id="UP000515511"/>
    </source>
</evidence>
<dbReference type="InterPro" id="IPR011009">
    <property type="entry name" value="Kinase-like_dom_sf"/>
</dbReference>
<gene>
    <name evidence="4" type="ORF">F1C12_21095</name>
</gene>
<dbReference type="PANTHER" id="PTHR45688">
    <property type="match status" value="1"/>
</dbReference>
<reference evidence="5" key="1">
    <citation type="submission" date="2019-09" db="EMBL/GenBank/DDBJ databases">
        <title>Antimicrobial potential of Antarctic Bacteria.</title>
        <authorList>
            <person name="Benaud N."/>
            <person name="Edwards R.J."/>
            <person name="Ferrari B.C."/>
        </authorList>
    </citation>
    <scope>NUCLEOTIDE SEQUENCE [LARGE SCALE GENOMIC DNA]</scope>
    <source>
        <strain evidence="5">INR9</strain>
    </source>
</reference>
<dbReference type="AlphaFoldDB" id="A0A7G6YFU4"/>
<dbReference type="Proteomes" id="UP000515511">
    <property type="component" value="Chromosome"/>
</dbReference>
<dbReference type="Gene3D" id="3.90.1150.10">
    <property type="entry name" value="Aspartate Aminotransferase, domain 1"/>
    <property type="match status" value="1"/>
</dbReference>
<dbReference type="InterPro" id="IPR002575">
    <property type="entry name" value="Aminoglycoside_PTrfase"/>
</dbReference>
<accession>A0A7G6YFU4</accession>
<dbReference type="Pfam" id="PF01636">
    <property type="entry name" value="APH"/>
    <property type="match status" value="1"/>
</dbReference>
<evidence type="ECO:0000313" key="4">
    <source>
        <dbReference type="EMBL" id="QNE37359.1"/>
    </source>
</evidence>
<keyword evidence="4" id="KW-0032">Aminotransferase</keyword>
<protein>
    <submittedName>
        <fullName evidence="4">Aminotransferase</fullName>
    </submittedName>
</protein>
<feature type="domain" description="Aminoglycoside phosphotransferase" evidence="3">
    <location>
        <begin position="39"/>
        <end position="267"/>
    </location>
</feature>
<dbReference type="SUPFAM" id="SSF56112">
    <property type="entry name" value="Protein kinase-like (PK-like)"/>
    <property type="match status" value="1"/>
</dbReference>
<dbReference type="Pfam" id="PF00202">
    <property type="entry name" value="Aminotran_3"/>
    <property type="match status" value="1"/>
</dbReference>
<proteinExistence type="inferred from homology"/>
<organism evidence="4 5">
    <name type="scientific">Leifsonia shinshuensis</name>
    <dbReference type="NCBI Taxonomy" id="150026"/>
    <lineage>
        <taxon>Bacteria</taxon>
        <taxon>Bacillati</taxon>
        <taxon>Actinomycetota</taxon>
        <taxon>Actinomycetes</taxon>
        <taxon>Micrococcales</taxon>
        <taxon>Microbacteriaceae</taxon>
        <taxon>Leifsonia</taxon>
    </lineage>
</organism>
<dbReference type="GO" id="GO:0008483">
    <property type="term" value="F:transaminase activity"/>
    <property type="evidence" value="ECO:0007669"/>
    <property type="project" value="UniProtKB-KW"/>
</dbReference>
<dbReference type="Gene3D" id="3.90.1200.10">
    <property type="match status" value="1"/>
</dbReference>
<sequence>MPNSDFLAQPSLPRPEVGADDAAAVAEHAFGLTGRIVELGSNQDRNFLVDTGTHRYVLKIANPVFSVEELHAQNAALALLAGAGVRIPAVLAARDGAEVVAVEVRGRTLHTRVLSFLDGEPLTEVERLSGEQLRTLGRLSGSIAAGLVGLRHPGLARTTQWDARIGGDVVALLAGHVLQPAKRQAVLAAAEAALAALEPLRRRLRVQAIHGDVTDDNIVLGEGGPGVIDFGDVADGWLVAELAATVTSALHHQPEDPLAVLDVIEAFHAKAPLDDADLAALWPLVVLRGAVLVVSGEQQVVLDGDNAYADENRAHEWVAFDVARRLPFAEVEAAIRARLAAGGAGEAVSPALGRLIALDSTDANLADLSVTGHDLDEGRWQRAGFEDAVLGRICRDNGHALTRYAEARLTRTRLDRTDPSPTIALAVTLDAPAGTVVHAPFAGELRLVEGAWLLQGDTAGQGDTVGQRNMVGLWLDGLSRPLTTASVERGEVIGSAVRLTAQLSSVPGWRPPAFVTPALPASVWAGVSPDPSALYGVDLAAPAADPAGVLTRRDSSFARVQEHYFTEPPLIERGWRHHLFDTRAQSYLDMVNNVTQIGHAHPRLVRAVRDQWALLNTNSRFHYEELSRFTERLADVAPDGLDTVFLVNSGSEAVDLALRLAQVHTGRRTILAVTEAYHGWTVGADAVSSSLGDNPRALETRPDWVELIASPNVFHGRHRGLDSGPAYLAELDEQLAALDAAGTGLAGFIAEPVFGNAGGLMLPDGYLAGVYERVRARGGVCIADEVQVGYGRLGHWFWGSAQQGVVPDVITVAKAMGNGHPLGAVITRREIAESFAAEGSFFSSAGGSPVSSAVGLTVLDVMRDERLQENAAEVGDHLAGRLRALAERHPLVGAVHGIGLYLGVELVRDRETLEPATAEAALVCERMLREGAIVQPTGDGKNVLKIKPPLCITRESADRFVDALDLVLATI</sequence>
<keyword evidence="4" id="KW-0808">Transferase</keyword>
<dbReference type="GO" id="GO:0030170">
    <property type="term" value="F:pyridoxal phosphate binding"/>
    <property type="evidence" value="ECO:0007669"/>
    <property type="project" value="InterPro"/>
</dbReference>
<dbReference type="Gene3D" id="3.30.200.20">
    <property type="entry name" value="Phosphorylase Kinase, domain 1"/>
    <property type="match status" value="1"/>
</dbReference>
<dbReference type="SUPFAM" id="SSF53383">
    <property type="entry name" value="PLP-dependent transferases"/>
    <property type="match status" value="1"/>
</dbReference>